<dbReference type="GO" id="GO:0043161">
    <property type="term" value="P:proteasome-mediated ubiquitin-dependent protein catabolic process"/>
    <property type="evidence" value="ECO:0007669"/>
    <property type="project" value="InterPro"/>
</dbReference>
<dbReference type="Proteomes" id="UP000075885">
    <property type="component" value="Unassembled WGS sequence"/>
</dbReference>
<protein>
    <recommendedName>
        <fullName evidence="2">Proteasome inhibitor PI31 subunit</fullName>
    </recommendedName>
</protein>
<evidence type="ECO:0000313" key="7">
    <source>
        <dbReference type="Proteomes" id="UP000075885"/>
    </source>
</evidence>
<name>A0A182PQI3_9DIPT</name>
<dbReference type="PANTHER" id="PTHR13266">
    <property type="entry name" value="PROTEASOME INHIBITOR"/>
    <property type="match status" value="1"/>
</dbReference>
<organism evidence="6 7">
    <name type="scientific">Anopheles epiroticus</name>
    <dbReference type="NCBI Taxonomy" id="199890"/>
    <lineage>
        <taxon>Eukaryota</taxon>
        <taxon>Metazoa</taxon>
        <taxon>Ecdysozoa</taxon>
        <taxon>Arthropoda</taxon>
        <taxon>Hexapoda</taxon>
        <taxon>Insecta</taxon>
        <taxon>Pterygota</taxon>
        <taxon>Neoptera</taxon>
        <taxon>Endopterygota</taxon>
        <taxon>Diptera</taxon>
        <taxon>Nematocera</taxon>
        <taxon>Culicoidea</taxon>
        <taxon>Culicidae</taxon>
        <taxon>Anophelinae</taxon>
        <taxon>Anopheles</taxon>
    </lineage>
</organism>
<reference evidence="7" key="1">
    <citation type="submission" date="2013-03" db="EMBL/GenBank/DDBJ databases">
        <title>The Genome Sequence of Anopheles epiroticus epiroticus2.</title>
        <authorList>
            <consortium name="The Broad Institute Genomics Platform"/>
            <person name="Neafsey D.E."/>
            <person name="Howell P."/>
            <person name="Walker B."/>
            <person name="Young S.K."/>
            <person name="Zeng Q."/>
            <person name="Gargeya S."/>
            <person name="Fitzgerald M."/>
            <person name="Haas B."/>
            <person name="Abouelleil A."/>
            <person name="Allen A.W."/>
            <person name="Alvarado L."/>
            <person name="Arachchi H.M."/>
            <person name="Berlin A.M."/>
            <person name="Chapman S.B."/>
            <person name="Gainer-Dewar J."/>
            <person name="Goldberg J."/>
            <person name="Griggs A."/>
            <person name="Gujja S."/>
            <person name="Hansen M."/>
            <person name="Howarth C."/>
            <person name="Imamovic A."/>
            <person name="Ireland A."/>
            <person name="Larimer J."/>
            <person name="McCowan C."/>
            <person name="Murphy C."/>
            <person name="Pearson M."/>
            <person name="Poon T.W."/>
            <person name="Priest M."/>
            <person name="Roberts A."/>
            <person name="Saif S."/>
            <person name="Shea T."/>
            <person name="Sisk P."/>
            <person name="Sykes S."/>
            <person name="Wortman J."/>
            <person name="Nusbaum C."/>
            <person name="Birren B."/>
        </authorList>
    </citation>
    <scope>NUCLEOTIDE SEQUENCE [LARGE SCALE GENOMIC DNA]</scope>
    <source>
        <strain evidence="7">Epiroticus2</strain>
    </source>
</reference>
<feature type="region of interest" description="Disordered" evidence="4">
    <location>
        <begin position="243"/>
        <end position="265"/>
    </location>
</feature>
<reference evidence="6" key="2">
    <citation type="submission" date="2020-05" db="UniProtKB">
        <authorList>
            <consortium name="EnsemblMetazoa"/>
        </authorList>
    </citation>
    <scope>IDENTIFICATION</scope>
    <source>
        <strain evidence="6">Epiroticus2</strain>
    </source>
</reference>
<dbReference type="EnsemblMetazoa" id="AEPI009214-RA">
    <property type="protein sequence ID" value="AEPI009214-PA"/>
    <property type="gene ID" value="AEPI009214"/>
</dbReference>
<dbReference type="GO" id="GO:0000502">
    <property type="term" value="C:proteasome complex"/>
    <property type="evidence" value="ECO:0007669"/>
    <property type="project" value="UniProtKB-KW"/>
</dbReference>
<feature type="domain" description="PI31 proteasome regulator N-terminal" evidence="5">
    <location>
        <begin position="18"/>
        <end position="162"/>
    </location>
</feature>
<dbReference type="PANTHER" id="PTHR13266:SF1">
    <property type="entry name" value="PROTEASOME INHIBITOR PI31 SUBUNIT"/>
    <property type="match status" value="1"/>
</dbReference>
<dbReference type="InterPro" id="IPR021625">
    <property type="entry name" value="PI31_Prot_N"/>
</dbReference>
<dbReference type="InterPro" id="IPR045128">
    <property type="entry name" value="PI31-like"/>
</dbReference>
<dbReference type="GO" id="GO:0070628">
    <property type="term" value="F:proteasome binding"/>
    <property type="evidence" value="ECO:0007669"/>
    <property type="project" value="InterPro"/>
</dbReference>
<evidence type="ECO:0000256" key="2">
    <source>
        <dbReference type="ARBA" id="ARBA00015575"/>
    </source>
</evidence>
<evidence type="ECO:0000256" key="1">
    <source>
        <dbReference type="ARBA" id="ARBA00006405"/>
    </source>
</evidence>
<keyword evidence="7" id="KW-1185">Reference proteome</keyword>
<dbReference type="Pfam" id="PF11566">
    <property type="entry name" value="PI31_Prot_N"/>
    <property type="match status" value="1"/>
</dbReference>
<dbReference type="Gene3D" id="3.40.1000.30">
    <property type="match status" value="1"/>
</dbReference>
<dbReference type="AlphaFoldDB" id="A0A182PQI3"/>
<evidence type="ECO:0000313" key="6">
    <source>
        <dbReference type="EnsemblMetazoa" id="AEPI009214-PA"/>
    </source>
</evidence>
<keyword evidence="3" id="KW-0647">Proteasome</keyword>
<evidence type="ECO:0000256" key="3">
    <source>
        <dbReference type="ARBA" id="ARBA00022942"/>
    </source>
</evidence>
<proteinExistence type="inferred from homology"/>
<feature type="compositionally biased region" description="Pro residues" evidence="4">
    <location>
        <begin position="247"/>
        <end position="259"/>
    </location>
</feature>
<dbReference type="GO" id="GO:0004866">
    <property type="term" value="F:endopeptidase inhibitor activity"/>
    <property type="evidence" value="ECO:0007669"/>
    <property type="project" value="InterPro"/>
</dbReference>
<accession>A0A182PQI3</accession>
<sequence length="265" mass="29323">MPPNRYFGLEMLWKLEKDNVTSKSDAIIVFVHWFLSNNGFRNVGVGDDVRTVMDSKNGPEKTQDNTIEQSELLPMGWNSNRTSYALRYTLSDELYILHATVMDETMILNLLQAKKLDVSNVAFNMDKIIGSITESNPLNVVINVDEQIARLETELVKPLQDGKAGSKTTQPPTSQGFAPAGPSGAYVNRLRDPPIRIGGADLDPRGRLGGGMLMDPMRGMGPAMPRFPGYIPGARIDPVNPFLGRPRPNPNPDHLPPPGYDDMFM</sequence>
<feature type="region of interest" description="Disordered" evidence="4">
    <location>
        <begin position="159"/>
        <end position="203"/>
    </location>
</feature>
<evidence type="ECO:0000259" key="5">
    <source>
        <dbReference type="Pfam" id="PF11566"/>
    </source>
</evidence>
<dbReference type="VEuPathDB" id="VectorBase:AEPI009214"/>
<dbReference type="STRING" id="199890.A0A182PQI3"/>
<comment type="similarity">
    <text evidence="1">Belongs to the proteasome inhibitor PI31 family.</text>
</comment>
<evidence type="ECO:0000256" key="4">
    <source>
        <dbReference type="SAM" id="MobiDB-lite"/>
    </source>
</evidence>
<feature type="compositionally biased region" description="Polar residues" evidence="4">
    <location>
        <begin position="166"/>
        <end position="176"/>
    </location>
</feature>